<sequence>MSLSVLPAGMFLQGNLEIQMYQPACSNLHQNSVLYMSYTKAKFNFPD</sequence>
<dbReference type="EMBL" id="AWUE01020779">
    <property type="protein sequence ID" value="OMO66169.1"/>
    <property type="molecule type" value="Genomic_DNA"/>
</dbReference>
<accession>A0A1R3H751</accession>
<gene>
    <name evidence="1" type="ORF">COLO4_30716</name>
</gene>
<name>A0A1R3H751_9ROSI</name>
<evidence type="ECO:0000313" key="1">
    <source>
        <dbReference type="EMBL" id="OMO66169.1"/>
    </source>
</evidence>
<keyword evidence="2" id="KW-1185">Reference proteome</keyword>
<evidence type="ECO:0000313" key="2">
    <source>
        <dbReference type="Proteomes" id="UP000187203"/>
    </source>
</evidence>
<organism evidence="1 2">
    <name type="scientific">Corchorus olitorius</name>
    <dbReference type="NCBI Taxonomy" id="93759"/>
    <lineage>
        <taxon>Eukaryota</taxon>
        <taxon>Viridiplantae</taxon>
        <taxon>Streptophyta</taxon>
        <taxon>Embryophyta</taxon>
        <taxon>Tracheophyta</taxon>
        <taxon>Spermatophyta</taxon>
        <taxon>Magnoliopsida</taxon>
        <taxon>eudicotyledons</taxon>
        <taxon>Gunneridae</taxon>
        <taxon>Pentapetalae</taxon>
        <taxon>rosids</taxon>
        <taxon>malvids</taxon>
        <taxon>Malvales</taxon>
        <taxon>Malvaceae</taxon>
        <taxon>Grewioideae</taxon>
        <taxon>Apeibeae</taxon>
        <taxon>Corchorus</taxon>
    </lineage>
</organism>
<comment type="caution">
    <text evidence="1">The sequence shown here is derived from an EMBL/GenBank/DDBJ whole genome shotgun (WGS) entry which is preliminary data.</text>
</comment>
<proteinExistence type="predicted"/>
<reference evidence="2" key="1">
    <citation type="submission" date="2013-09" db="EMBL/GenBank/DDBJ databases">
        <title>Corchorus olitorius genome sequencing.</title>
        <authorList>
            <person name="Alam M."/>
            <person name="Haque M.S."/>
            <person name="Islam M.S."/>
            <person name="Emdad E.M."/>
            <person name="Islam M.M."/>
            <person name="Ahmed B."/>
            <person name="Halim A."/>
            <person name="Hossen Q.M.M."/>
            <person name="Hossain M.Z."/>
            <person name="Ahmed R."/>
            <person name="Khan M.M."/>
            <person name="Islam R."/>
            <person name="Rashid M.M."/>
            <person name="Khan S.A."/>
            <person name="Rahman M.S."/>
            <person name="Alam M."/>
            <person name="Yahiya A.S."/>
            <person name="Khan M.S."/>
            <person name="Azam M.S."/>
            <person name="Haque T."/>
            <person name="Lashkar M.Z.H."/>
            <person name="Akhand A.I."/>
            <person name="Morshed G."/>
            <person name="Roy S."/>
            <person name="Uddin K.S."/>
            <person name="Rabeya T."/>
            <person name="Hossain A.S."/>
            <person name="Chowdhury A."/>
            <person name="Snigdha A.R."/>
            <person name="Mortoza M.S."/>
            <person name="Matin S.A."/>
            <person name="Hoque S.M.E."/>
            <person name="Islam M.K."/>
            <person name="Roy D.K."/>
            <person name="Haider R."/>
            <person name="Moosa M.M."/>
            <person name="Elias S.M."/>
            <person name="Hasan A.M."/>
            <person name="Jahan S."/>
            <person name="Shafiuddin M."/>
            <person name="Mahmood N."/>
            <person name="Shommy N.S."/>
        </authorList>
    </citation>
    <scope>NUCLEOTIDE SEQUENCE [LARGE SCALE GENOMIC DNA]</scope>
    <source>
        <strain evidence="2">cv. O-4</strain>
    </source>
</reference>
<protein>
    <submittedName>
        <fullName evidence="1">Uncharacterized protein</fullName>
    </submittedName>
</protein>
<dbReference type="Proteomes" id="UP000187203">
    <property type="component" value="Unassembled WGS sequence"/>
</dbReference>
<dbReference type="AlphaFoldDB" id="A0A1R3H751"/>